<dbReference type="RefSeq" id="WP_101263793.1">
    <property type="nucleotide sequence ID" value="NZ_NWTK01000001.1"/>
</dbReference>
<accession>A0A2N3KZ97</accession>
<feature type="region of interest" description="Disordered" evidence="1">
    <location>
        <begin position="351"/>
        <end position="381"/>
    </location>
</feature>
<dbReference type="PANTHER" id="PTHR45947">
    <property type="entry name" value="SULFOQUINOVOSYL TRANSFERASE SQD2"/>
    <property type="match status" value="1"/>
</dbReference>
<dbReference type="EMBL" id="NWTK01000001">
    <property type="protein sequence ID" value="PKR55800.1"/>
    <property type="molecule type" value="Genomic_DNA"/>
</dbReference>
<dbReference type="CDD" id="cd03814">
    <property type="entry name" value="GT4-like"/>
    <property type="match status" value="1"/>
</dbReference>
<evidence type="ECO:0000259" key="2">
    <source>
        <dbReference type="Pfam" id="PF13439"/>
    </source>
</evidence>
<dbReference type="AlphaFoldDB" id="A0A2N3KZ97"/>
<sequence>MRILIVSDAWRPQVNGVVRTLETVSAELIAQGHDVRIISPDQFTTIPCPTYPEIRLAIFARRKLSRMIDAMQPVAIHIATEGPLGQAARAYCLKRKLPFSTAYHTRFPEYLHARTKLPLAISYRGMRRFHGKSQSVMVATESLRDELKSWGFQNLHIWSRGVDLSLFHPREDASFGDFPKPHWLFVGRVAVEKNIGHFLDLDLPGTKFVVGDGPQLNDLKQKYPKAQFLGKKTGESLAIAFASADVFVFPSKTDTFGLVILEALASGTPVAVFPVQGPADIVRDTKAGAINSDLRQAALDALKLDRNDARALAEQYSWHNSARQFLYNLAPFSGGYDGETATRISVAESVAATPASQRNDVVAQGDDQNLRQPQPQPQPAQ</sequence>
<dbReference type="InterPro" id="IPR028098">
    <property type="entry name" value="Glyco_trans_4-like_N"/>
</dbReference>
<organism evidence="3 4">
    <name type="scientific">Thalassospira marina</name>
    <dbReference type="NCBI Taxonomy" id="2048283"/>
    <lineage>
        <taxon>Bacteria</taxon>
        <taxon>Pseudomonadati</taxon>
        <taxon>Pseudomonadota</taxon>
        <taxon>Alphaproteobacteria</taxon>
        <taxon>Rhodospirillales</taxon>
        <taxon>Thalassospiraceae</taxon>
        <taxon>Thalassospira</taxon>
    </lineage>
</organism>
<protein>
    <submittedName>
        <fullName evidence="3">Alpha-mannosyltransferase</fullName>
    </submittedName>
</protein>
<reference evidence="3 4" key="1">
    <citation type="submission" date="2017-09" db="EMBL/GenBank/DDBJ databases">
        <title>Biodiversity and function of Thalassospira species in the particle-attached aromatic-hydrocarbon-degrading consortia from the surface seawater of the South China Sea.</title>
        <authorList>
            <person name="Dong C."/>
            <person name="Liu R."/>
            <person name="Shao Z."/>
        </authorList>
    </citation>
    <scope>NUCLEOTIDE SEQUENCE [LARGE SCALE GENOMIC DNA]</scope>
    <source>
        <strain evidence="3 4">CSC1P2</strain>
    </source>
</reference>
<proteinExistence type="predicted"/>
<comment type="caution">
    <text evidence="3">The sequence shown here is derived from an EMBL/GenBank/DDBJ whole genome shotgun (WGS) entry which is preliminary data.</text>
</comment>
<dbReference type="Proteomes" id="UP000233597">
    <property type="component" value="Unassembled WGS sequence"/>
</dbReference>
<evidence type="ECO:0000256" key="1">
    <source>
        <dbReference type="SAM" id="MobiDB-lite"/>
    </source>
</evidence>
<dbReference type="PANTHER" id="PTHR45947:SF3">
    <property type="entry name" value="SULFOQUINOVOSYL TRANSFERASE SQD2"/>
    <property type="match status" value="1"/>
</dbReference>
<keyword evidence="3" id="KW-0808">Transferase</keyword>
<feature type="domain" description="Glycosyltransferase subfamily 4-like N-terminal" evidence="2">
    <location>
        <begin position="14"/>
        <end position="165"/>
    </location>
</feature>
<dbReference type="InterPro" id="IPR050194">
    <property type="entry name" value="Glycosyltransferase_grp1"/>
</dbReference>
<dbReference type="Gene3D" id="3.40.50.2000">
    <property type="entry name" value="Glycogen Phosphorylase B"/>
    <property type="match status" value="2"/>
</dbReference>
<dbReference type="OrthoDB" id="9802525at2"/>
<keyword evidence="3" id="KW-0328">Glycosyltransferase</keyword>
<dbReference type="SUPFAM" id="SSF53756">
    <property type="entry name" value="UDP-Glycosyltransferase/glycogen phosphorylase"/>
    <property type="match status" value="1"/>
</dbReference>
<dbReference type="Pfam" id="PF13692">
    <property type="entry name" value="Glyco_trans_1_4"/>
    <property type="match status" value="1"/>
</dbReference>
<name>A0A2N3KZ97_9PROT</name>
<gene>
    <name evidence="3" type="ORF">COO20_00830</name>
</gene>
<dbReference type="GO" id="GO:0016757">
    <property type="term" value="F:glycosyltransferase activity"/>
    <property type="evidence" value="ECO:0007669"/>
    <property type="project" value="UniProtKB-KW"/>
</dbReference>
<dbReference type="Pfam" id="PF13439">
    <property type="entry name" value="Glyco_transf_4"/>
    <property type="match status" value="1"/>
</dbReference>
<evidence type="ECO:0000313" key="3">
    <source>
        <dbReference type="EMBL" id="PKR55800.1"/>
    </source>
</evidence>
<evidence type="ECO:0000313" key="4">
    <source>
        <dbReference type="Proteomes" id="UP000233597"/>
    </source>
</evidence>